<gene>
    <name evidence="2" type="ORF">MICPUN_109479</name>
</gene>
<evidence type="ECO:0008006" key="4">
    <source>
        <dbReference type="Google" id="ProtNLM"/>
    </source>
</evidence>
<dbReference type="KEGG" id="mis:MICPUN_109479"/>
<evidence type="ECO:0000313" key="2">
    <source>
        <dbReference type="EMBL" id="ACO67439.1"/>
    </source>
</evidence>
<dbReference type="GeneID" id="8248904"/>
<dbReference type="RefSeq" id="XP_002506181.1">
    <property type="nucleotide sequence ID" value="XM_002506135.1"/>
</dbReference>
<dbReference type="SUPFAM" id="SSF49899">
    <property type="entry name" value="Concanavalin A-like lectins/glucanases"/>
    <property type="match status" value="1"/>
</dbReference>
<dbReference type="InterPro" id="IPR013320">
    <property type="entry name" value="ConA-like_dom_sf"/>
</dbReference>
<accession>C1EH40</accession>
<keyword evidence="3" id="KW-1185">Reference proteome</keyword>
<dbReference type="EMBL" id="CP001332">
    <property type="protein sequence ID" value="ACO67439.1"/>
    <property type="molecule type" value="Genomic_DNA"/>
</dbReference>
<dbReference type="Gene3D" id="2.60.120.200">
    <property type="match status" value="1"/>
</dbReference>
<evidence type="ECO:0000256" key="1">
    <source>
        <dbReference type="SAM" id="MobiDB-lite"/>
    </source>
</evidence>
<dbReference type="AlphaFoldDB" id="C1EH40"/>
<reference evidence="2 3" key="1">
    <citation type="journal article" date="2009" name="Science">
        <title>Green evolution and dynamic adaptations revealed by genomes of the marine picoeukaryotes Micromonas.</title>
        <authorList>
            <person name="Worden A.Z."/>
            <person name="Lee J.H."/>
            <person name="Mock T."/>
            <person name="Rouze P."/>
            <person name="Simmons M.P."/>
            <person name="Aerts A.L."/>
            <person name="Allen A.E."/>
            <person name="Cuvelier M.L."/>
            <person name="Derelle E."/>
            <person name="Everett M.V."/>
            <person name="Foulon E."/>
            <person name="Grimwood J."/>
            <person name="Gundlach H."/>
            <person name="Henrissat B."/>
            <person name="Napoli C."/>
            <person name="McDonald S.M."/>
            <person name="Parker M.S."/>
            <person name="Rombauts S."/>
            <person name="Salamov A."/>
            <person name="Von Dassow P."/>
            <person name="Badger J.H."/>
            <person name="Coutinho P.M."/>
            <person name="Demir E."/>
            <person name="Dubchak I."/>
            <person name="Gentemann C."/>
            <person name="Eikrem W."/>
            <person name="Gready J.E."/>
            <person name="John U."/>
            <person name="Lanier W."/>
            <person name="Lindquist E.A."/>
            <person name="Lucas S."/>
            <person name="Mayer K.F."/>
            <person name="Moreau H."/>
            <person name="Not F."/>
            <person name="Otillar R."/>
            <person name="Panaud O."/>
            <person name="Pangilinan J."/>
            <person name="Paulsen I."/>
            <person name="Piegu B."/>
            <person name="Poliakov A."/>
            <person name="Robbens S."/>
            <person name="Schmutz J."/>
            <person name="Toulza E."/>
            <person name="Wyss T."/>
            <person name="Zelensky A."/>
            <person name="Zhou K."/>
            <person name="Armbrust E.V."/>
            <person name="Bhattacharya D."/>
            <person name="Goodenough U.W."/>
            <person name="Van de Peer Y."/>
            <person name="Grigoriev I.V."/>
        </authorList>
    </citation>
    <scope>NUCLEOTIDE SEQUENCE [LARGE SCALE GENOMIC DNA]</scope>
    <source>
        <strain evidence="3">RCC299 / NOUM17</strain>
    </source>
</reference>
<organism evidence="2 3">
    <name type="scientific">Micromonas commoda (strain RCC299 / NOUM17 / CCMP2709)</name>
    <name type="common">Picoplanktonic green alga</name>
    <dbReference type="NCBI Taxonomy" id="296587"/>
    <lineage>
        <taxon>Eukaryota</taxon>
        <taxon>Viridiplantae</taxon>
        <taxon>Chlorophyta</taxon>
        <taxon>Mamiellophyceae</taxon>
        <taxon>Mamiellales</taxon>
        <taxon>Mamiellaceae</taxon>
        <taxon>Micromonas</taxon>
    </lineage>
</organism>
<proteinExistence type="predicted"/>
<protein>
    <recommendedName>
        <fullName evidence="4">LamG-like jellyroll fold domain-containing protein</fullName>
    </recommendedName>
</protein>
<sequence>MTKPVESAYHDGNNAPSAPPMSASVYPPPYGEQVRYPAIPSGGGDGGRYVDPNALPTAADAARMHGAAAGTADRIVRRIMLVDPINAVGWLGEPRTRTGVADYTYKREITHTGDLIDAPTGDRIGKIHDVTPHRADPQTGLRLSGPNVFGKYETVDGPEVTLGSFELDARKLTVSGTAASVAVRLVYTGACVHDAHVFHMGNGWADHFTIAHLDGYLKFSLSPNNASGAWENRVECSSGIRDKDFEPGKMYTIVAVCTEEGRMRLYVDGELRGEGDGLAALPEFETSRTRKEAWCGRFMRPDTSMPVRAGILSVEAFDGALDDATVRAEYSVREVYANVE</sequence>
<feature type="region of interest" description="Disordered" evidence="1">
    <location>
        <begin position="1"/>
        <end position="25"/>
    </location>
</feature>
<evidence type="ECO:0000313" key="3">
    <source>
        <dbReference type="Proteomes" id="UP000002009"/>
    </source>
</evidence>
<name>C1EH40_MICCC</name>
<dbReference type="Proteomes" id="UP000002009">
    <property type="component" value="Chromosome 14"/>
</dbReference>
<dbReference type="InParanoid" id="C1EH40"/>
<dbReference type="OrthoDB" id="10612343at2759"/>